<dbReference type="InterPro" id="IPR011055">
    <property type="entry name" value="Dup_hybrid_motif"/>
</dbReference>
<dbReference type="SUPFAM" id="SSF51261">
    <property type="entry name" value="Duplicated hybrid motif"/>
    <property type="match status" value="1"/>
</dbReference>
<dbReference type="CDD" id="cd12797">
    <property type="entry name" value="M23_peptidase"/>
    <property type="match status" value="1"/>
</dbReference>
<dbReference type="Pfam" id="PF01551">
    <property type="entry name" value="Peptidase_M23"/>
    <property type="match status" value="1"/>
</dbReference>
<evidence type="ECO:0000256" key="1">
    <source>
        <dbReference type="ARBA" id="ARBA00022729"/>
    </source>
</evidence>
<keyword evidence="5" id="KW-1185">Reference proteome</keyword>
<dbReference type="AlphaFoldDB" id="A0A7C9I438"/>
<reference evidence="4 5" key="1">
    <citation type="submission" date="2019-12" db="EMBL/GenBank/DDBJ databases">
        <authorList>
            <person name="Xu J."/>
        </authorList>
    </citation>
    <scope>NUCLEOTIDE SEQUENCE [LARGE SCALE GENOMIC DNA]</scope>
    <source>
        <strain evidence="4 5">HX-5-24</strain>
    </source>
</reference>
<comment type="caution">
    <text evidence="4">The sequence shown here is derived from an EMBL/GenBank/DDBJ whole genome shotgun (WGS) entry which is preliminary data.</text>
</comment>
<name>A0A7C9I438_9GAMM</name>
<dbReference type="PROSITE" id="PS51318">
    <property type="entry name" value="TAT"/>
    <property type="match status" value="1"/>
</dbReference>
<dbReference type="PANTHER" id="PTHR21666:SF289">
    <property type="entry name" value="L-ALA--D-GLU ENDOPEPTIDASE"/>
    <property type="match status" value="1"/>
</dbReference>
<accession>A0A7C9I438</accession>
<evidence type="ECO:0000313" key="5">
    <source>
        <dbReference type="Proteomes" id="UP000479692"/>
    </source>
</evidence>
<dbReference type="PANTHER" id="PTHR21666">
    <property type="entry name" value="PEPTIDASE-RELATED"/>
    <property type="match status" value="1"/>
</dbReference>
<feature type="chain" id="PRO_5028805630" evidence="2">
    <location>
        <begin position="30"/>
        <end position="235"/>
    </location>
</feature>
<dbReference type="Gene3D" id="2.70.70.10">
    <property type="entry name" value="Glucose Permease (Domain IIA)"/>
    <property type="match status" value="1"/>
</dbReference>
<evidence type="ECO:0000256" key="2">
    <source>
        <dbReference type="SAM" id="SignalP"/>
    </source>
</evidence>
<dbReference type="InterPro" id="IPR016047">
    <property type="entry name" value="M23ase_b-sheet_dom"/>
</dbReference>
<evidence type="ECO:0000259" key="3">
    <source>
        <dbReference type="Pfam" id="PF01551"/>
    </source>
</evidence>
<dbReference type="InterPro" id="IPR006311">
    <property type="entry name" value="TAT_signal"/>
</dbReference>
<organism evidence="4 5">
    <name type="scientific">Noviluteimonas gilva</name>
    <dbReference type="NCBI Taxonomy" id="2682097"/>
    <lineage>
        <taxon>Bacteria</taxon>
        <taxon>Pseudomonadati</taxon>
        <taxon>Pseudomonadota</taxon>
        <taxon>Gammaproteobacteria</taxon>
        <taxon>Lysobacterales</taxon>
        <taxon>Lysobacteraceae</taxon>
        <taxon>Noviluteimonas</taxon>
    </lineage>
</organism>
<dbReference type="EMBL" id="WOXT01000001">
    <property type="protein sequence ID" value="MUV13429.1"/>
    <property type="molecule type" value="Genomic_DNA"/>
</dbReference>
<sequence length="235" mass="25004">MTSSHSRRRLARRIAATAVFLCFGTGAAAAPGDSATHRAPDDIDQVRPEPALASPLLVARVTSGFAVRKHPIKKRRQHHEGVDFAAPLGTPVRSVDAGVVTFAGTQNGYGNVIYIEHPGHDRTTLYAHLQRIDVRKGEHVLQGEVIGTVGKTGLASGPHLHFEVHQGGKPIDPMSLAFRDVVDRSAAQTASASVDAAKVVAANTPAVPCIDLLQKASLETLDSVEVELLRQGCLR</sequence>
<dbReference type="Proteomes" id="UP000479692">
    <property type="component" value="Unassembled WGS sequence"/>
</dbReference>
<dbReference type="GO" id="GO:0004222">
    <property type="term" value="F:metalloendopeptidase activity"/>
    <property type="evidence" value="ECO:0007669"/>
    <property type="project" value="TreeGrafter"/>
</dbReference>
<keyword evidence="1 2" id="KW-0732">Signal</keyword>
<evidence type="ECO:0000313" key="4">
    <source>
        <dbReference type="EMBL" id="MUV13429.1"/>
    </source>
</evidence>
<dbReference type="RefSeq" id="WP_156640615.1">
    <property type="nucleotide sequence ID" value="NZ_WOXT01000001.1"/>
</dbReference>
<feature type="domain" description="M23ase beta-sheet core" evidence="3">
    <location>
        <begin position="78"/>
        <end position="173"/>
    </location>
</feature>
<protein>
    <submittedName>
        <fullName evidence="4">Peptidoglycan DD-metalloendopeptidase family protein</fullName>
    </submittedName>
</protein>
<proteinExistence type="predicted"/>
<feature type="signal peptide" evidence="2">
    <location>
        <begin position="1"/>
        <end position="29"/>
    </location>
</feature>
<gene>
    <name evidence="4" type="ORF">GN331_04320</name>
</gene>
<dbReference type="InterPro" id="IPR050570">
    <property type="entry name" value="Cell_wall_metabolism_enzyme"/>
</dbReference>